<dbReference type="Pfam" id="PF13622">
    <property type="entry name" value="4HBT_3"/>
    <property type="match status" value="1"/>
</dbReference>
<feature type="domain" description="Acyl-CoA thioesterase-like N-terminal HotDog" evidence="1">
    <location>
        <begin position="29"/>
        <end position="109"/>
    </location>
</feature>
<organism evidence="3 4">
    <name type="scientific">Nocardia vinacea</name>
    <dbReference type="NCBI Taxonomy" id="96468"/>
    <lineage>
        <taxon>Bacteria</taxon>
        <taxon>Bacillati</taxon>
        <taxon>Actinomycetota</taxon>
        <taxon>Actinomycetes</taxon>
        <taxon>Mycobacteriales</taxon>
        <taxon>Nocardiaceae</taxon>
        <taxon>Nocardia</taxon>
    </lineage>
</organism>
<dbReference type="InterPro" id="IPR049450">
    <property type="entry name" value="ACOT8-like_C"/>
</dbReference>
<protein>
    <submittedName>
        <fullName evidence="3">Thioesterase family protein</fullName>
    </submittedName>
</protein>
<evidence type="ECO:0000313" key="4">
    <source>
        <dbReference type="Proteomes" id="UP001432062"/>
    </source>
</evidence>
<dbReference type="SUPFAM" id="SSF54637">
    <property type="entry name" value="Thioesterase/thiol ester dehydrase-isomerase"/>
    <property type="match status" value="2"/>
</dbReference>
<proteinExistence type="predicted"/>
<accession>A0ABZ1YTN8</accession>
<dbReference type="InterPro" id="IPR049449">
    <property type="entry name" value="TesB_ACOT8-like_N"/>
</dbReference>
<dbReference type="InterPro" id="IPR052389">
    <property type="entry name" value="Sec_Metab_Biosynth-Assoc"/>
</dbReference>
<dbReference type="InterPro" id="IPR042171">
    <property type="entry name" value="Acyl-CoA_hotdog"/>
</dbReference>
<dbReference type="Proteomes" id="UP001432062">
    <property type="component" value="Chromosome"/>
</dbReference>
<dbReference type="Pfam" id="PF20789">
    <property type="entry name" value="4HBT_3C"/>
    <property type="match status" value="1"/>
</dbReference>
<feature type="domain" description="Acyl-CoA thioesterase-like C-terminal" evidence="2">
    <location>
        <begin position="143"/>
        <end position="264"/>
    </location>
</feature>
<keyword evidence="4" id="KW-1185">Reference proteome</keyword>
<evidence type="ECO:0000259" key="1">
    <source>
        <dbReference type="Pfam" id="PF13622"/>
    </source>
</evidence>
<reference evidence="3" key="1">
    <citation type="submission" date="2022-10" db="EMBL/GenBank/DDBJ databases">
        <title>The complete genomes of actinobacterial strains from the NBC collection.</title>
        <authorList>
            <person name="Joergensen T.S."/>
            <person name="Alvarez Arevalo M."/>
            <person name="Sterndorff E.B."/>
            <person name="Faurdal D."/>
            <person name="Vuksanovic O."/>
            <person name="Mourched A.-S."/>
            <person name="Charusanti P."/>
            <person name="Shaw S."/>
            <person name="Blin K."/>
            <person name="Weber T."/>
        </authorList>
    </citation>
    <scope>NUCLEOTIDE SEQUENCE</scope>
    <source>
        <strain evidence="3">NBC_01482</strain>
    </source>
</reference>
<evidence type="ECO:0000313" key="3">
    <source>
        <dbReference type="EMBL" id="WUV46614.1"/>
    </source>
</evidence>
<dbReference type="InterPro" id="IPR029069">
    <property type="entry name" value="HotDog_dom_sf"/>
</dbReference>
<dbReference type="PANTHER" id="PTHR38110:SF1">
    <property type="entry name" value="THIOESTERASE DOMAIN-CONTAINING PROTEIN"/>
    <property type="match status" value="1"/>
</dbReference>
<dbReference type="PANTHER" id="PTHR38110">
    <property type="entry name" value="CHROMOSOME 23, WHOLE GENOME SHOTGUN SEQUENCE"/>
    <property type="match status" value="1"/>
</dbReference>
<dbReference type="Gene3D" id="2.40.160.210">
    <property type="entry name" value="Acyl-CoA thioesterase, double hotdog domain"/>
    <property type="match status" value="1"/>
</dbReference>
<evidence type="ECO:0000259" key="2">
    <source>
        <dbReference type="Pfam" id="PF20789"/>
    </source>
</evidence>
<dbReference type="RefSeq" id="WP_329410490.1">
    <property type="nucleotide sequence ID" value="NZ_CP109441.1"/>
</dbReference>
<sequence length="266" mass="28706">MTTNATSLELATSLKSAGNGIAEVILSEAWWIEGTAYGGYLAAILLRAASAECGAGQRPLSLTVHFIAAVQPGPAEVQVQAVNAGRSSSTLTARLCQGGSCRAFAVVAFGRERNGPLLDEHTMPVGDLPQSSEVLTVRPEVRARFPLYARFERRRLADSARKTFDVGGWIRLSEPQPLDYLSAVTLLDSWVAAATTKVSANRMLTLVYYVQFLCPLPWADERAQDYALVAFRSGSARDGYAEDDGELWSPRGTLLARAQQVVVIGD</sequence>
<gene>
    <name evidence="3" type="ORF">OG563_47590</name>
</gene>
<name>A0ABZ1YTN8_9NOCA</name>
<dbReference type="EMBL" id="CP109441">
    <property type="protein sequence ID" value="WUV46614.1"/>
    <property type="molecule type" value="Genomic_DNA"/>
</dbReference>